<dbReference type="EMBL" id="ML994631">
    <property type="protein sequence ID" value="KAF2186030.1"/>
    <property type="molecule type" value="Genomic_DNA"/>
</dbReference>
<reference evidence="1" key="1">
    <citation type="journal article" date="2020" name="Stud. Mycol.">
        <title>101 Dothideomycetes genomes: a test case for predicting lifestyles and emergence of pathogens.</title>
        <authorList>
            <person name="Haridas S."/>
            <person name="Albert R."/>
            <person name="Binder M."/>
            <person name="Bloem J."/>
            <person name="Labutti K."/>
            <person name="Salamov A."/>
            <person name="Andreopoulos B."/>
            <person name="Baker S."/>
            <person name="Barry K."/>
            <person name="Bills G."/>
            <person name="Bluhm B."/>
            <person name="Cannon C."/>
            <person name="Castanera R."/>
            <person name="Culley D."/>
            <person name="Daum C."/>
            <person name="Ezra D."/>
            <person name="Gonzalez J."/>
            <person name="Henrissat B."/>
            <person name="Kuo A."/>
            <person name="Liang C."/>
            <person name="Lipzen A."/>
            <person name="Lutzoni F."/>
            <person name="Magnuson J."/>
            <person name="Mondo S."/>
            <person name="Nolan M."/>
            <person name="Ohm R."/>
            <person name="Pangilinan J."/>
            <person name="Park H.-J."/>
            <person name="Ramirez L."/>
            <person name="Alfaro M."/>
            <person name="Sun H."/>
            <person name="Tritt A."/>
            <person name="Yoshinaga Y."/>
            <person name="Zwiers L.-H."/>
            <person name="Turgeon B."/>
            <person name="Goodwin S."/>
            <person name="Spatafora J."/>
            <person name="Crous P."/>
            <person name="Grigoriev I."/>
        </authorList>
    </citation>
    <scope>NUCLEOTIDE SEQUENCE</scope>
    <source>
        <strain evidence="1">CBS 207.26</strain>
    </source>
</reference>
<keyword evidence="2" id="KW-1185">Reference proteome</keyword>
<evidence type="ECO:0000313" key="2">
    <source>
        <dbReference type="Proteomes" id="UP000800200"/>
    </source>
</evidence>
<gene>
    <name evidence="1" type="ORF">K469DRAFT_574026</name>
</gene>
<feature type="non-terminal residue" evidence="1">
    <location>
        <position position="1"/>
    </location>
</feature>
<dbReference type="Proteomes" id="UP000800200">
    <property type="component" value="Unassembled WGS sequence"/>
</dbReference>
<organism evidence="1 2">
    <name type="scientific">Zopfia rhizophila CBS 207.26</name>
    <dbReference type="NCBI Taxonomy" id="1314779"/>
    <lineage>
        <taxon>Eukaryota</taxon>
        <taxon>Fungi</taxon>
        <taxon>Dikarya</taxon>
        <taxon>Ascomycota</taxon>
        <taxon>Pezizomycotina</taxon>
        <taxon>Dothideomycetes</taxon>
        <taxon>Dothideomycetes incertae sedis</taxon>
        <taxon>Zopfiaceae</taxon>
        <taxon>Zopfia</taxon>
    </lineage>
</organism>
<dbReference type="OrthoDB" id="539213at2759"/>
<sequence>AFTLRPLKIYEITKALLINDDCDNFPVKEILDSMNEDYINIEILSLCRLLLKVQSTLLEPHIRLKIVHLTQFYLSNILPDKHRLEKAL</sequence>
<accession>A0A6A6E777</accession>
<evidence type="ECO:0000313" key="1">
    <source>
        <dbReference type="EMBL" id="KAF2186030.1"/>
    </source>
</evidence>
<name>A0A6A6E777_9PEZI</name>
<protein>
    <submittedName>
        <fullName evidence="1">Uncharacterized protein</fullName>
    </submittedName>
</protein>
<proteinExistence type="predicted"/>
<dbReference type="AlphaFoldDB" id="A0A6A6E777"/>